<feature type="region of interest" description="Disordered" evidence="1">
    <location>
        <begin position="481"/>
        <end position="627"/>
    </location>
</feature>
<feature type="compositionally biased region" description="Acidic residues" evidence="1">
    <location>
        <begin position="365"/>
        <end position="382"/>
    </location>
</feature>
<accession>A0A2K8KKI0</accession>
<organism evidence="2 3">
    <name type="scientific">Roseinatronobacter bogoriensis subsp. barguzinensis</name>
    <dbReference type="NCBI Taxonomy" id="441209"/>
    <lineage>
        <taxon>Bacteria</taxon>
        <taxon>Pseudomonadati</taxon>
        <taxon>Pseudomonadota</taxon>
        <taxon>Alphaproteobacteria</taxon>
        <taxon>Rhodobacterales</taxon>
        <taxon>Paracoccaceae</taxon>
        <taxon>Roseinatronobacter</taxon>
    </lineage>
</organism>
<evidence type="ECO:0000256" key="1">
    <source>
        <dbReference type="SAM" id="MobiDB-lite"/>
    </source>
</evidence>
<gene>
    <name evidence="2" type="ORF">BG454_18640</name>
</gene>
<dbReference type="PROSITE" id="PS51257">
    <property type="entry name" value="PROKAR_LIPOPROTEIN"/>
    <property type="match status" value="1"/>
</dbReference>
<feature type="compositionally biased region" description="Basic and acidic residues" evidence="1">
    <location>
        <begin position="489"/>
        <end position="533"/>
    </location>
</feature>
<name>A0A2K8KKI0_9RHOB</name>
<feature type="region of interest" description="Disordered" evidence="1">
    <location>
        <begin position="174"/>
        <end position="219"/>
    </location>
</feature>
<evidence type="ECO:0000313" key="3">
    <source>
        <dbReference type="Proteomes" id="UP000228948"/>
    </source>
</evidence>
<dbReference type="STRING" id="441209.GCA_001870665_00346"/>
<feature type="compositionally biased region" description="Basic and acidic residues" evidence="1">
    <location>
        <begin position="611"/>
        <end position="623"/>
    </location>
</feature>
<dbReference type="EMBL" id="CP024899">
    <property type="protein sequence ID" value="ATX67578.1"/>
    <property type="molecule type" value="Genomic_DNA"/>
</dbReference>
<reference evidence="2 3" key="1">
    <citation type="submission" date="2017-11" db="EMBL/GenBank/DDBJ databases">
        <title>Revised Sequence and Annotation of the Rhodobaca barguzinensis strain alga05 Genome.</title>
        <authorList>
            <person name="Kopejtka K."/>
            <person name="Tomasch J.M."/>
            <person name="Bunk B."/>
            <person name="Koblizek M."/>
        </authorList>
    </citation>
    <scope>NUCLEOTIDE SEQUENCE [LARGE SCALE GENOMIC DNA]</scope>
    <source>
        <strain evidence="3">alga05</strain>
    </source>
</reference>
<feature type="compositionally biased region" description="Basic and acidic residues" evidence="1">
    <location>
        <begin position="543"/>
        <end position="564"/>
    </location>
</feature>
<sequence>MVGPNKILTVSYGTFSCTLEGFDEPFGTMQGIAEYFRDLAAQDRYFGAEPPTPDAEMLHRIAEREIQRRVEARVQENGVVLRPEALSQGDSGALALAVAEKAKKTATTKSVPALASEVQSGQEDVAQSNPSSVSVEAPDAEGLTAKAAMTEVPTEAAPQVMAEAEDAISPQVAEVAPEQPEAPTVAEVEDAAEEKDVAKAQDTEVAPATPEQGVSQPAVAQAADTASSISMSEKLARIRERIAHAASAAPNVQVATIAGKAALSAPDAAAEPQANVKNTAAPTESHALMDQSAFDDAVWDNTESADGVDQQADEIEKEAAELPAQPELVDVVSKDEITAEDVAEAEEPEDAEGEDSVLAAHFERDDPDFDADFDDFDDDDFDADLKDSYAAAMPVEAEQEKAASDAKAPDTQLSDKQLREQIRSMIGDTGLSKDDESDLVSELAHIERQAAPRRAPNARAQFDAMIGDTDETAARLMETARSELGQVESQRRRETFEHMRVAVDATRAEEAATGPRRPDIVQEREIERYREDLVAPEPLRSVTARDDASKDSAPDQPEDVRQASEDTTISHSPAVEVDQPAKVAASKPDQEDISDHDALAKAIQPVPRRPARPEGTKRSRPQPERAPLVLVSEQRVDETAQATPVRPRRVTSAAARSIDLDGLKKASPLSAEDRKAFKDFAEAVDAWLLDEQIEAAAAFKTHLKGQQEFTRVDLMSYVLAYNEGREVTRDDMLRGFGTLLREGRLQRGEGGAFRLSSASEFDQPARKYAAG</sequence>
<dbReference type="AlphaFoldDB" id="A0A2K8KKI0"/>
<dbReference type="RefSeq" id="WP_071479534.1">
    <property type="nucleotide sequence ID" value="NZ_CP024899.1"/>
</dbReference>
<evidence type="ECO:0008006" key="4">
    <source>
        <dbReference type="Google" id="ProtNLM"/>
    </source>
</evidence>
<keyword evidence="3" id="KW-1185">Reference proteome</keyword>
<feature type="compositionally biased region" description="Basic and acidic residues" evidence="1">
    <location>
        <begin position="398"/>
        <end position="408"/>
    </location>
</feature>
<dbReference type="OrthoDB" id="7798282at2"/>
<dbReference type="KEGG" id="rbg:BG454_18640"/>
<feature type="compositionally biased region" description="Polar residues" evidence="1">
    <location>
        <begin position="117"/>
        <end position="134"/>
    </location>
</feature>
<feature type="compositionally biased region" description="Acidic residues" evidence="1">
    <location>
        <begin position="338"/>
        <end position="355"/>
    </location>
</feature>
<protein>
    <recommendedName>
        <fullName evidence="4">Chemotaxis protein CheA</fullName>
    </recommendedName>
</protein>
<feature type="region of interest" description="Disordered" evidence="1">
    <location>
        <begin position="106"/>
        <end position="137"/>
    </location>
</feature>
<feature type="compositionally biased region" description="Basic and acidic residues" evidence="1">
    <location>
        <begin position="588"/>
        <end position="599"/>
    </location>
</feature>
<feature type="region of interest" description="Disordered" evidence="1">
    <location>
        <begin position="332"/>
        <end position="437"/>
    </location>
</feature>
<proteinExistence type="predicted"/>
<evidence type="ECO:0000313" key="2">
    <source>
        <dbReference type="EMBL" id="ATX67578.1"/>
    </source>
</evidence>
<dbReference type="Proteomes" id="UP000228948">
    <property type="component" value="Chromosome"/>
</dbReference>